<dbReference type="Proteomes" id="UP000821853">
    <property type="component" value="Unassembled WGS sequence"/>
</dbReference>
<proteinExistence type="inferred from homology"/>
<keyword evidence="4 6" id="KW-1133">Transmembrane helix</keyword>
<dbReference type="VEuPathDB" id="VectorBase:HLOH_053780"/>
<dbReference type="PANTHER" id="PTHR12770">
    <property type="entry name" value="RUS1 FAMILY PROTEIN C16ORF58"/>
    <property type="match status" value="1"/>
</dbReference>
<dbReference type="Pfam" id="PF04884">
    <property type="entry name" value="UVB_sens_prot"/>
    <property type="match status" value="1"/>
</dbReference>
<dbReference type="InterPro" id="IPR054549">
    <property type="entry name" value="UVB_sens_RUS_dom"/>
</dbReference>
<evidence type="ECO:0000256" key="6">
    <source>
        <dbReference type="SAM" id="Phobius"/>
    </source>
</evidence>
<dbReference type="AlphaFoldDB" id="A0A9J6GRF8"/>
<evidence type="ECO:0000256" key="5">
    <source>
        <dbReference type="ARBA" id="ARBA00023136"/>
    </source>
</evidence>
<keyword evidence="10" id="KW-1185">Reference proteome</keyword>
<gene>
    <name evidence="9" type="ORF">HPB48_002792</name>
</gene>
<feature type="domain" description="Root UVB sensitive protein C-terminal" evidence="8">
    <location>
        <begin position="283"/>
        <end position="449"/>
    </location>
</feature>
<dbReference type="OMA" id="VAVQWII"/>
<evidence type="ECO:0000256" key="1">
    <source>
        <dbReference type="ARBA" id="ARBA00004370"/>
    </source>
</evidence>
<dbReference type="GO" id="GO:0016020">
    <property type="term" value="C:membrane"/>
    <property type="evidence" value="ECO:0007669"/>
    <property type="project" value="UniProtKB-SubCell"/>
</dbReference>
<dbReference type="EMBL" id="JABSTR010000008">
    <property type="protein sequence ID" value="KAH9376892.1"/>
    <property type="molecule type" value="Genomic_DNA"/>
</dbReference>
<dbReference type="InterPro" id="IPR055412">
    <property type="entry name" value="UVB_sens_C"/>
</dbReference>
<evidence type="ECO:0000259" key="7">
    <source>
        <dbReference type="Pfam" id="PF04884"/>
    </source>
</evidence>
<evidence type="ECO:0000313" key="10">
    <source>
        <dbReference type="Proteomes" id="UP000821853"/>
    </source>
</evidence>
<evidence type="ECO:0000259" key="8">
    <source>
        <dbReference type="Pfam" id="PF24160"/>
    </source>
</evidence>
<dbReference type="PANTHER" id="PTHR12770:SF31">
    <property type="entry name" value="RUS FAMILY MEMBER 1"/>
    <property type="match status" value="1"/>
</dbReference>
<evidence type="ECO:0000313" key="9">
    <source>
        <dbReference type="EMBL" id="KAH9376892.1"/>
    </source>
</evidence>
<comment type="similarity">
    <text evidence="2">Belongs to the RUS1 family.</text>
</comment>
<keyword evidence="3 6" id="KW-0812">Transmembrane</keyword>
<protein>
    <submittedName>
        <fullName evidence="9">Uncharacterized protein</fullName>
    </submittedName>
</protein>
<keyword evidence="5 6" id="KW-0472">Membrane</keyword>
<sequence>MTGTLVARETCGSEIEQSYVKFENSDKLFVVKRSPRRWSSLRTFFSEIFLPVGYPDSVSRDYTEYQIWDSIQAFASSITGTLATQSVLSGVGVGDQSASVLAATTTWILRDGMGMAGRIAFAWFQGSNLDYDSKKWRLFADLLNDAAILLELMCQHFKGYVTPVLCISSVVKSIVGVAGGATRAALTQHQARNNNMADVSAKDGSQETMVNLAAFLCNLLLLRLLAGNLWFVYILFALMTFVHIYANYRAVSCVVMETFNQSRYGILVRRFLEKAGDIAPVDWVNARESVWIQCGRPFVSIHLGVPLSSVALTSTELRSRTEHFPSAQKSPGKSYLLRVVRDSSRHYDINIVLSSESSVRDQMEAMFHAFLLETVLLKTLKVGPDHPWVADISNVENAAEDLSSGDHRLLLCSRALVNQYFPLLLKSLEGSEWRTDYVLFGASDWRVVWGDNESGDAGRSKHL</sequence>
<evidence type="ECO:0000256" key="2">
    <source>
        <dbReference type="ARBA" id="ARBA00007558"/>
    </source>
</evidence>
<feature type="domain" description="Protein root UVB sensitive/RUS" evidence="7">
    <location>
        <begin position="36"/>
        <end position="274"/>
    </location>
</feature>
<reference evidence="9 10" key="1">
    <citation type="journal article" date="2020" name="Cell">
        <title>Large-Scale Comparative Analyses of Tick Genomes Elucidate Their Genetic Diversity and Vector Capacities.</title>
        <authorList>
            <consortium name="Tick Genome and Microbiome Consortium (TIGMIC)"/>
            <person name="Jia N."/>
            <person name="Wang J."/>
            <person name="Shi W."/>
            <person name="Du L."/>
            <person name="Sun Y."/>
            <person name="Zhan W."/>
            <person name="Jiang J.F."/>
            <person name="Wang Q."/>
            <person name="Zhang B."/>
            <person name="Ji P."/>
            <person name="Bell-Sakyi L."/>
            <person name="Cui X.M."/>
            <person name="Yuan T.T."/>
            <person name="Jiang B.G."/>
            <person name="Yang W.F."/>
            <person name="Lam T.T."/>
            <person name="Chang Q.C."/>
            <person name="Ding S.J."/>
            <person name="Wang X.J."/>
            <person name="Zhu J.G."/>
            <person name="Ruan X.D."/>
            <person name="Zhao L."/>
            <person name="Wei J.T."/>
            <person name="Ye R.Z."/>
            <person name="Que T.C."/>
            <person name="Du C.H."/>
            <person name="Zhou Y.H."/>
            <person name="Cheng J.X."/>
            <person name="Dai P.F."/>
            <person name="Guo W.B."/>
            <person name="Han X.H."/>
            <person name="Huang E.J."/>
            <person name="Li L.F."/>
            <person name="Wei W."/>
            <person name="Gao Y.C."/>
            <person name="Liu J.Z."/>
            <person name="Shao H.Z."/>
            <person name="Wang X."/>
            <person name="Wang C.C."/>
            <person name="Yang T.C."/>
            <person name="Huo Q.B."/>
            <person name="Li W."/>
            <person name="Chen H.Y."/>
            <person name="Chen S.E."/>
            <person name="Zhou L.G."/>
            <person name="Ni X.B."/>
            <person name="Tian J.H."/>
            <person name="Sheng Y."/>
            <person name="Liu T."/>
            <person name="Pan Y.S."/>
            <person name="Xia L.Y."/>
            <person name="Li J."/>
            <person name="Zhao F."/>
            <person name="Cao W.C."/>
        </authorList>
    </citation>
    <scope>NUCLEOTIDE SEQUENCE [LARGE SCALE GENOMIC DNA]</scope>
    <source>
        <strain evidence="9">HaeL-2018</strain>
    </source>
</reference>
<comment type="subcellular location">
    <subcellularLocation>
        <location evidence="1">Membrane</location>
    </subcellularLocation>
</comment>
<feature type="transmembrane region" description="Helical" evidence="6">
    <location>
        <begin position="229"/>
        <end position="248"/>
    </location>
</feature>
<evidence type="ECO:0000256" key="3">
    <source>
        <dbReference type="ARBA" id="ARBA00022692"/>
    </source>
</evidence>
<dbReference type="OrthoDB" id="364779at2759"/>
<comment type="caution">
    <text evidence="9">The sequence shown here is derived from an EMBL/GenBank/DDBJ whole genome shotgun (WGS) entry which is preliminary data.</text>
</comment>
<dbReference type="Pfam" id="PF24160">
    <property type="entry name" value="UVB_sens_C"/>
    <property type="match status" value="1"/>
</dbReference>
<name>A0A9J6GRF8_HAELO</name>
<evidence type="ECO:0000256" key="4">
    <source>
        <dbReference type="ARBA" id="ARBA00022989"/>
    </source>
</evidence>
<accession>A0A9J6GRF8</accession>
<dbReference type="InterPro" id="IPR006968">
    <property type="entry name" value="RUS_fam"/>
</dbReference>
<organism evidence="9 10">
    <name type="scientific">Haemaphysalis longicornis</name>
    <name type="common">Bush tick</name>
    <dbReference type="NCBI Taxonomy" id="44386"/>
    <lineage>
        <taxon>Eukaryota</taxon>
        <taxon>Metazoa</taxon>
        <taxon>Ecdysozoa</taxon>
        <taxon>Arthropoda</taxon>
        <taxon>Chelicerata</taxon>
        <taxon>Arachnida</taxon>
        <taxon>Acari</taxon>
        <taxon>Parasitiformes</taxon>
        <taxon>Ixodida</taxon>
        <taxon>Ixodoidea</taxon>
        <taxon>Ixodidae</taxon>
        <taxon>Haemaphysalinae</taxon>
        <taxon>Haemaphysalis</taxon>
    </lineage>
</organism>